<dbReference type="RefSeq" id="XP_062885424.1">
    <property type="nucleotide sequence ID" value="XM_063029469.1"/>
</dbReference>
<dbReference type="GO" id="GO:0046452">
    <property type="term" value="P:dihydrofolate metabolic process"/>
    <property type="evidence" value="ECO:0007669"/>
    <property type="project" value="TreeGrafter"/>
</dbReference>
<dbReference type="AlphaFoldDB" id="A0A095CHW9"/>
<keyword evidence="5" id="KW-0521">NADP</keyword>
<dbReference type="GO" id="GO:0046654">
    <property type="term" value="P:tetrahydrofolate biosynthetic process"/>
    <property type="evidence" value="ECO:0007669"/>
    <property type="project" value="UniProtKB-UniPathway"/>
</dbReference>
<dbReference type="UniPathway" id="UPA00077">
    <property type="reaction ID" value="UER00158"/>
</dbReference>
<name>A0A095CHW9_CRYD2</name>
<dbReference type="InterPro" id="IPR024072">
    <property type="entry name" value="DHFR-like_dom_sf"/>
</dbReference>
<dbReference type="VEuPathDB" id="FungiDB:CNBG_5605"/>
<dbReference type="PRINTS" id="PR00070">
    <property type="entry name" value="DHFR"/>
</dbReference>
<dbReference type="PANTHER" id="PTHR48069:SF3">
    <property type="entry name" value="DIHYDROFOLATE REDUCTASE"/>
    <property type="match status" value="1"/>
</dbReference>
<dbReference type="HOGENOM" id="CLU_043966_2_1_1"/>
<reference evidence="9 10" key="2">
    <citation type="journal article" date="2018" name="Proc. Natl. Acad. Sci.">
        <title>RNAi is a critical determinant of centromere evolution in closely related fungi.</title>
        <authorList>
            <person name="Yadav V."/>
            <person name="Sun S."/>
            <person name="Billmyre R.B."/>
            <person name="Thimmappa B.C."/>
            <person name="Shea T."/>
            <person name="Lintner R."/>
            <person name="Bakkeren G."/>
            <person name="Cuomo C.A."/>
            <person name="Heitman J."/>
            <person name="Sanyal K."/>
        </authorList>
    </citation>
    <scope>NUCLEOTIDE SEQUENCE [LARGE SCALE GENOMIC DNA]</scope>
    <source>
        <strain evidence="9 10">R265</strain>
    </source>
</reference>
<keyword evidence="10" id="KW-1185">Reference proteome</keyword>
<dbReference type="InterPro" id="IPR017925">
    <property type="entry name" value="DHFR_CS"/>
</dbReference>
<dbReference type="GeneID" id="88181744"/>
<dbReference type="KEGG" id="cdeu:CNBG_5605"/>
<proteinExistence type="inferred from homology"/>
<dbReference type="GO" id="GO:0004146">
    <property type="term" value="F:dihydrofolate reductase activity"/>
    <property type="evidence" value="ECO:0007669"/>
    <property type="project" value="UniProtKB-EC"/>
</dbReference>
<dbReference type="EC" id="1.5.1.3" evidence="2"/>
<dbReference type="CDD" id="cd00209">
    <property type="entry name" value="DHFR"/>
    <property type="match status" value="1"/>
</dbReference>
<protein>
    <recommendedName>
        <fullName evidence="3">Dihydrofolate reductase</fullName>
        <ecNumber evidence="2">1.5.1.3</ecNumber>
    </recommendedName>
</protein>
<feature type="domain" description="DHFR" evidence="8">
    <location>
        <begin position="21"/>
        <end position="237"/>
    </location>
</feature>
<evidence type="ECO:0000256" key="4">
    <source>
        <dbReference type="ARBA" id="ARBA00022563"/>
    </source>
</evidence>
<evidence type="ECO:0000259" key="8">
    <source>
        <dbReference type="PROSITE" id="PS51330"/>
    </source>
</evidence>
<dbReference type="InterPro" id="IPR012259">
    <property type="entry name" value="DHFR"/>
</dbReference>
<dbReference type="PANTHER" id="PTHR48069">
    <property type="entry name" value="DIHYDROFOLATE REDUCTASE"/>
    <property type="match status" value="1"/>
</dbReference>
<evidence type="ECO:0000313" key="9">
    <source>
        <dbReference type="EMBL" id="KGB79767.1"/>
    </source>
</evidence>
<dbReference type="STRING" id="294750.A0A095CHW9"/>
<comment type="similarity">
    <text evidence="7">Belongs to the dihydrofolate reductase family.</text>
</comment>
<evidence type="ECO:0000256" key="3">
    <source>
        <dbReference type="ARBA" id="ARBA00018886"/>
    </source>
</evidence>
<dbReference type="EMBL" id="CP025767">
    <property type="protein sequence ID" value="KGB79767.1"/>
    <property type="molecule type" value="Genomic_DNA"/>
</dbReference>
<keyword evidence="4" id="KW-0554">One-carbon metabolism</keyword>
<dbReference type="GO" id="GO:0006730">
    <property type="term" value="P:one-carbon metabolic process"/>
    <property type="evidence" value="ECO:0007669"/>
    <property type="project" value="UniProtKB-KW"/>
</dbReference>
<dbReference type="SUPFAM" id="SSF53597">
    <property type="entry name" value="Dihydrofolate reductase-like"/>
    <property type="match status" value="1"/>
</dbReference>
<dbReference type="InterPro" id="IPR001796">
    <property type="entry name" value="DHFR_dom"/>
</dbReference>
<gene>
    <name evidence="9" type="ORF">CNBG_5605</name>
</gene>
<dbReference type="OMA" id="QYEFQMW"/>
<organism evidence="9 10">
    <name type="scientific">Cryptococcus deuterogattii (strain R265)</name>
    <name type="common">Cryptococcus gattii VGII (strain R265)</name>
    <dbReference type="NCBI Taxonomy" id="294750"/>
    <lineage>
        <taxon>Eukaryota</taxon>
        <taxon>Fungi</taxon>
        <taxon>Dikarya</taxon>
        <taxon>Basidiomycota</taxon>
        <taxon>Agaricomycotina</taxon>
        <taxon>Tremellomycetes</taxon>
        <taxon>Tremellales</taxon>
        <taxon>Cryptococcaceae</taxon>
        <taxon>Cryptococcus</taxon>
        <taxon>Cryptococcus gattii species complex</taxon>
    </lineage>
</organism>
<dbReference type="PROSITE" id="PS00075">
    <property type="entry name" value="DHFR_1"/>
    <property type="match status" value="1"/>
</dbReference>
<evidence type="ECO:0000256" key="1">
    <source>
        <dbReference type="ARBA" id="ARBA00004903"/>
    </source>
</evidence>
<keyword evidence="6" id="KW-0560">Oxidoreductase</keyword>
<dbReference type="GO" id="GO:0046655">
    <property type="term" value="P:folic acid metabolic process"/>
    <property type="evidence" value="ECO:0007669"/>
    <property type="project" value="TreeGrafter"/>
</dbReference>
<dbReference type="GO" id="GO:0050661">
    <property type="term" value="F:NADP binding"/>
    <property type="evidence" value="ECO:0007669"/>
    <property type="project" value="InterPro"/>
</dbReference>
<dbReference type="OrthoDB" id="414698at2759"/>
<evidence type="ECO:0000256" key="5">
    <source>
        <dbReference type="ARBA" id="ARBA00022857"/>
    </source>
</evidence>
<evidence type="ECO:0000256" key="7">
    <source>
        <dbReference type="RuleBase" id="RU004474"/>
    </source>
</evidence>
<dbReference type="Pfam" id="PF00186">
    <property type="entry name" value="DHFR_1"/>
    <property type="match status" value="1"/>
</dbReference>
<dbReference type="Proteomes" id="UP000029445">
    <property type="component" value="Chromosome 9"/>
</dbReference>
<evidence type="ECO:0000256" key="6">
    <source>
        <dbReference type="ARBA" id="ARBA00023002"/>
    </source>
</evidence>
<dbReference type="PROSITE" id="PS51330">
    <property type="entry name" value="DHFR_2"/>
    <property type="match status" value="1"/>
</dbReference>
<accession>A0A095CHW9</accession>
<dbReference type="GO" id="GO:0005739">
    <property type="term" value="C:mitochondrion"/>
    <property type="evidence" value="ECO:0007669"/>
    <property type="project" value="TreeGrafter"/>
</dbReference>
<sequence>MRPLLNALSAMSTTAKPCTLSITAIVAATAENGIGLNGGLPWRLPGEMKYFARVTTGETPSSDPNEQNVVIMGRKTWESIPSRFRPLKNRRNVVISAKGVDLGAAENSAAYTSIPSALSSLSSTTQSGNSPRIFLIGGSTLYTTSLLPSTVPSPDSSTSTTPPSFSQPLIDRILLTRILSPFKCDAYLEDFAAHTKPDGTKVWKKASLKEFREWIGWDIEEEVEEKGVKYIFEMWVLNQ</sequence>
<evidence type="ECO:0000313" key="10">
    <source>
        <dbReference type="Proteomes" id="UP000029445"/>
    </source>
</evidence>
<evidence type="ECO:0000256" key="2">
    <source>
        <dbReference type="ARBA" id="ARBA00012856"/>
    </source>
</evidence>
<reference evidence="9 10" key="1">
    <citation type="journal article" date="2011" name="MBio">
        <title>Genome variation in Cryptococcus gattii, an emerging pathogen of immunocompetent hosts.</title>
        <authorList>
            <person name="D'Souza C.A."/>
            <person name="Kronstad J.W."/>
            <person name="Taylor G."/>
            <person name="Warren R."/>
            <person name="Yuen M."/>
            <person name="Hu G."/>
            <person name="Jung W.H."/>
            <person name="Sham A."/>
            <person name="Kidd S.E."/>
            <person name="Tangen K."/>
            <person name="Lee N."/>
            <person name="Zeilmaker T."/>
            <person name="Sawkins J."/>
            <person name="McVicker G."/>
            <person name="Shah S."/>
            <person name="Gnerre S."/>
            <person name="Griggs A."/>
            <person name="Zeng Q."/>
            <person name="Bartlett K."/>
            <person name="Li W."/>
            <person name="Wang X."/>
            <person name="Heitman J."/>
            <person name="Stajich J.E."/>
            <person name="Fraser J.A."/>
            <person name="Meyer W."/>
            <person name="Carter D."/>
            <person name="Schein J."/>
            <person name="Krzywinski M."/>
            <person name="Kwon-Chung K.J."/>
            <person name="Varma A."/>
            <person name="Wang J."/>
            <person name="Brunham R."/>
            <person name="Fyfe M."/>
            <person name="Ouellette B.F."/>
            <person name="Siddiqui A."/>
            <person name="Marra M."/>
            <person name="Jones S."/>
            <person name="Holt R."/>
            <person name="Birren B.W."/>
            <person name="Galagan J.E."/>
            <person name="Cuomo C.A."/>
        </authorList>
    </citation>
    <scope>NUCLEOTIDE SEQUENCE [LARGE SCALE GENOMIC DNA]</scope>
    <source>
        <strain evidence="9 10">R265</strain>
    </source>
</reference>
<dbReference type="Gene3D" id="3.40.430.10">
    <property type="entry name" value="Dihydrofolate Reductase, subunit A"/>
    <property type="match status" value="1"/>
</dbReference>
<comment type="pathway">
    <text evidence="1">Cofactor biosynthesis; tetrahydrofolate biosynthesis; 5,6,7,8-tetrahydrofolate from 7,8-dihydrofolate: step 1/1.</text>
</comment>